<dbReference type="Proteomes" id="UP000503462">
    <property type="component" value="Chromosome 5"/>
</dbReference>
<reference evidence="1 2" key="1">
    <citation type="journal article" date="2016" name="Sci. Rep.">
        <title>Peltaster fructicola genome reveals evolution from an invasive phytopathogen to an ectophytic parasite.</title>
        <authorList>
            <person name="Xu C."/>
            <person name="Chen H."/>
            <person name="Gleason M.L."/>
            <person name="Xu J.R."/>
            <person name="Liu H."/>
            <person name="Zhang R."/>
            <person name="Sun G."/>
        </authorList>
    </citation>
    <scope>NUCLEOTIDE SEQUENCE [LARGE SCALE GENOMIC DNA]</scope>
    <source>
        <strain evidence="1 2">LNHT1506</strain>
    </source>
</reference>
<accession>A0A6H0Y5L0</accession>
<evidence type="ECO:0000313" key="1">
    <source>
        <dbReference type="EMBL" id="QIX02337.1"/>
    </source>
</evidence>
<organism evidence="1 2">
    <name type="scientific">Peltaster fructicola</name>
    <dbReference type="NCBI Taxonomy" id="286661"/>
    <lineage>
        <taxon>Eukaryota</taxon>
        <taxon>Fungi</taxon>
        <taxon>Dikarya</taxon>
        <taxon>Ascomycota</taxon>
        <taxon>Pezizomycotina</taxon>
        <taxon>Dothideomycetes</taxon>
        <taxon>Dothideomycetes incertae sedis</taxon>
        <taxon>Peltaster</taxon>
    </lineage>
</organism>
<evidence type="ECO:0000313" key="2">
    <source>
        <dbReference type="Proteomes" id="UP000503462"/>
    </source>
</evidence>
<gene>
    <name evidence="1" type="ORF">AMS68_007854</name>
</gene>
<dbReference type="AlphaFoldDB" id="A0A6H0Y5L0"/>
<proteinExistence type="predicted"/>
<sequence>MAAVQRAPAAQVWIVGYSLGQDVPDDGMQQFVAYLESKCVANPTMYAGIVSKEVLKKSLLVKRAKAQNAEKAKATSVTN</sequence>
<keyword evidence="2" id="KW-1185">Reference proteome</keyword>
<dbReference type="EMBL" id="CP051143">
    <property type="protein sequence ID" value="QIX02337.1"/>
    <property type="molecule type" value="Genomic_DNA"/>
</dbReference>
<name>A0A6H0Y5L0_9PEZI</name>
<protein>
    <submittedName>
        <fullName evidence="1">Uncharacterized protein</fullName>
    </submittedName>
</protein>